<keyword evidence="1" id="KW-0472">Membrane</keyword>
<dbReference type="AlphaFoldDB" id="A0A6P1BJX3"/>
<protein>
    <submittedName>
        <fullName evidence="2">DUF3100 domain-containing protein</fullName>
    </submittedName>
</protein>
<dbReference type="InterPro" id="IPR021450">
    <property type="entry name" value="DUF3100"/>
</dbReference>
<dbReference type="Proteomes" id="UP000468531">
    <property type="component" value="Unassembled WGS sequence"/>
</dbReference>
<feature type="transmembrane region" description="Helical" evidence="1">
    <location>
        <begin position="126"/>
        <end position="145"/>
    </location>
</feature>
<gene>
    <name evidence="2" type="ORF">FNJ47_23270</name>
</gene>
<keyword evidence="1" id="KW-0812">Transmembrane</keyword>
<dbReference type="EMBL" id="VKHP01000101">
    <property type="protein sequence ID" value="NEU98668.1"/>
    <property type="molecule type" value="Genomic_DNA"/>
</dbReference>
<feature type="transmembrane region" description="Helical" evidence="1">
    <location>
        <begin position="94"/>
        <end position="114"/>
    </location>
</feature>
<evidence type="ECO:0000256" key="1">
    <source>
        <dbReference type="SAM" id="Phobius"/>
    </source>
</evidence>
<organism evidence="2 3">
    <name type="scientific">Bradyrhizobium uaiense</name>
    <dbReference type="NCBI Taxonomy" id="2594946"/>
    <lineage>
        <taxon>Bacteria</taxon>
        <taxon>Pseudomonadati</taxon>
        <taxon>Pseudomonadota</taxon>
        <taxon>Alphaproteobacteria</taxon>
        <taxon>Hyphomicrobiales</taxon>
        <taxon>Nitrobacteraceae</taxon>
        <taxon>Bradyrhizobium</taxon>
    </lineage>
</organism>
<accession>A0A6P1BJX3</accession>
<name>A0A6P1BJX3_9BRAD</name>
<feature type="transmembrane region" description="Helical" evidence="1">
    <location>
        <begin position="24"/>
        <end position="45"/>
    </location>
</feature>
<sequence>MTSTSSPSLGQAAEAVPSALGGKLSLFVAVSIIVAVAETVGVVQFQIGPGKVLLQPMVWALLIAAAWGLSARYLPAVAQIGPGLQTYAGQLLNAGLLLFVIKMAFTVGGALPEVQKAGWALIFQELGHTFGTLVLGLPIALLLGVKREAVGATFSIGREGNMVIIGEKYGMNSAEGRGVLAEYITGTVLGALFIALLAGFVASLHIFDPRSLAMGAGVGSGSMMAAAIGTINGHNPPEMAKELIAIASAANLMTAVLGFYFALFFSLPVCSWLYDRLEPRLGRFSNFKSEDLGPSIAGAGETPKHGAFGFSDSLLAWITIASGVLIGNSLTYKVPLLQTCTGLLVVLAVVLLVDVLARVLSKVPHILILVAVTTVLGIPGLPPFSDAMIAAVDKLNFLAFTTPVLTLAGFSVAKDLPIFRKLSWRIVVVSLTAAAGTFLGATLIAEYFHR</sequence>
<dbReference type="Pfam" id="PF11299">
    <property type="entry name" value="DUF3100"/>
    <property type="match status" value="1"/>
</dbReference>
<evidence type="ECO:0000313" key="3">
    <source>
        <dbReference type="Proteomes" id="UP000468531"/>
    </source>
</evidence>
<comment type="caution">
    <text evidence="2">The sequence shown here is derived from an EMBL/GenBank/DDBJ whole genome shotgun (WGS) entry which is preliminary data.</text>
</comment>
<evidence type="ECO:0000313" key="2">
    <source>
        <dbReference type="EMBL" id="NEU98668.1"/>
    </source>
</evidence>
<feature type="transmembrane region" description="Helical" evidence="1">
    <location>
        <begin position="211"/>
        <end position="231"/>
    </location>
</feature>
<feature type="transmembrane region" description="Helical" evidence="1">
    <location>
        <begin position="336"/>
        <end position="356"/>
    </location>
</feature>
<feature type="transmembrane region" description="Helical" evidence="1">
    <location>
        <begin position="422"/>
        <end position="445"/>
    </location>
</feature>
<feature type="transmembrane region" description="Helical" evidence="1">
    <location>
        <begin position="57"/>
        <end position="74"/>
    </location>
</feature>
<keyword evidence="1" id="KW-1133">Transmembrane helix</keyword>
<feature type="transmembrane region" description="Helical" evidence="1">
    <location>
        <begin position="243"/>
        <end position="274"/>
    </location>
</feature>
<reference evidence="2 3" key="1">
    <citation type="journal article" date="2020" name="Arch. Microbiol.">
        <title>Bradyrhizobium uaiense sp. nov., a new highly efficient cowpea symbiont.</title>
        <authorList>
            <person name="Cabral Michel D."/>
            <person name="Azarias Guimaraes A."/>
            <person name="Martins da Costa E."/>
            <person name="Soares de Carvalho T."/>
            <person name="Balsanelli E."/>
            <person name="Willems A."/>
            <person name="Maltempi de Souza E."/>
            <person name="de Souza Moreira F.M."/>
        </authorList>
    </citation>
    <scope>NUCLEOTIDE SEQUENCE [LARGE SCALE GENOMIC DNA]</scope>
    <source>
        <strain evidence="2 3">UFLA 03-164</strain>
    </source>
</reference>
<feature type="transmembrane region" description="Helical" evidence="1">
    <location>
        <begin position="363"/>
        <end position="381"/>
    </location>
</feature>
<proteinExistence type="predicted"/>
<feature type="transmembrane region" description="Helical" evidence="1">
    <location>
        <begin position="183"/>
        <end position="204"/>
    </location>
</feature>
<feature type="transmembrane region" description="Helical" evidence="1">
    <location>
        <begin position="387"/>
        <end position="410"/>
    </location>
</feature>
<keyword evidence="3" id="KW-1185">Reference proteome</keyword>